<evidence type="ECO:0000313" key="2">
    <source>
        <dbReference type="EMBL" id="BBM13540.1"/>
    </source>
</evidence>
<reference evidence="2 3" key="1">
    <citation type="submission" date="2019-07" db="EMBL/GenBank/DDBJ databases">
        <title>antibiotic susceptibility of plant-derived lactic acid bacteria.</title>
        <authorList>
            <person name="Sugiyama M."/>
            <person name="Noda M."/>
        </authorList>
    </citation>
    <scope>NUCLEOTIDE SEQUENCE [LARGE SCALE GENOMIC DNA]</scope>
    <source>
        <strain evidence="2 3">15-1A</strain>
    </source>
</reference>
<protein>
    <submittedName>
        <fullName evidence="2">Uncharacterized protein</fullName>
    </submittedName>
</protein>
<organism evidence="2 3">
    <name type="scientific">Enterococcus mundtii</name>
    <dbReference type="NCBI Taxonomy" id="53346"/>
    <lineage>
        <taxon>Bacteria</taxon>
        <taxon>Bacillati</taxon>
        <taxon>Bacillota</taxon>
        <taxon>Bacilli</taxon>
        <taxon>Lactobacillales</taxon>
        <taxon>Enterococcaceae</taxon>
        <taxon>Enterococcus</taxon>
    </lineage>
</organism>
<evidence type="ECO:0000313" key="3">
    <source>
        <dbReference type="Proteomes" id="UP000509460"/>
    </source>
</evidence>
<name>A0AAI8WCN5_ENTMU</name>
<dbReference type="EMBL" id="AP019810">
    <property type="protein sequence ID" value="BBM13540.1"/>
    <property type="molecule type" value="Genomic_DNA"/>
</dbReference>
<accession>A0AAI8WCN5</accession>
<gene>
    <name evidence="2" type="ORF">EM151A_0298</name>
</gene>
<dbReference type="RefSeq" id="WP_178946432.1">
    <property type="nucleotide sequence ID" value="NZ_AP019810.1"/>
</dbReference>
<keyword evidence="1" id="KW-1133">Transmembrane helix</keyword>
<evidence type="ECO:0000256" key="1">
    <source>
        <dbReference type="SAM" id="Phobius"/>
    </source>
</evidence>
<keyword evidence="1" id="KW-0812">Transmembrane</keyword>
<keyword evidence="1" id="KW-0472">Membrane</keyword>
<feature type="transmembrane region" description="Helical" evidence="1">
    <location>
        <begin position="156"/>
        <end position="181"/>
    </location>
</feature>
<proteinExistence type="predicted"/>
<dbReference type="Proteomes" id="UP000509460">
    <property type="component" value="Chromosome"/>
</dbReference>
<sequence>MDITVLNFIFGTFNVFWGIYNSKKMHSLSIVQSFSSNLIEKIFIPFYKNIECNLFVNVTSDNRKEIIRNLSELYNTLNNENLLFYISDSLLIPLEKLTQQNRKPLTSKEINKIYQDFSKNYYIELNRTRKTVGLKPRTPNFRVHHKLYRFKIQNFLVAYAEYIFVIAYLVIQLFLIFYSLFKK</sequence>
<dbReference type="AlphaFoldDB" id="A0AAI8WCN5"/>